<evidence type="ECO:0000313" key="12">
    <source>
        <dbReference type="Proteomes" id="UP001611397"/>
    </source>
</evidence>
<dbReference type="SUPFAM" id="SSF53244">
    <property type="entry name" value="MurD-like peptide ligases, peptide-binding domain"/>
    <property type="match status" value="1"/>
</dbReference>
<dbReference type="PANTHER" id="PTHR11136:SF0">
    <property type="entry name" value="DIHYDROFOLATE SYNTHETASE-RELATED"/>
    <property type="match status" value="1"/>
</dbReference>
<evidence type="ECO:0000256" key="6">
    <source>
        <dbReference type="ARBA" id="ARBA00022840"/>
    </source>
</evidence>
<gene>
    <name evidence="11" type="ORF">ACH49L_45405</name>
</gene>
<proteinExistence type="inferred from homology"/>
<dbReference type="InterPro" id="IPR036565">
    <property type="entry name" value="Mur-like_cat_sf"/>
</dbReference>
<reference evidence="11 12" key="1">
    <citation type="submission" date="2024-10" db="EMBL/GenBank/DDBJ databases">
        <title>The Natural Products Discovery Center: Release of the First 8490 Sequenced Strains for Exploring Actinobacteria Biosynthetic Diversity.</title>
        <authorList>
            <person name="Kalkreuter E."/>
            <person name="Kautsar S.A."/>
            <person name="Yang D."/>
            <person name="Bader C.D."/>
            <person name="Teijaro C.N."/>
            <person name="Fluegel L."/>
            <person name="Davis C.M."/>
            <person name="Simpson J.R."/>
            <person name="Lauterbach L."/>
            <person name="Steele A.D."/>
            <person name="Gui C."/>
            <person name="Meng S."/>
            <person name="Li G."/>
            <person name="Viehrig K."/>
            <person name="Ye F."/>
            <person name="Su P."/>
            <person name="Kiefer A.F."/>
            <person name="Nichols A."/>
            <person name="Cepeda A.J."/>
            <person name="Yan W."/>
            <person name="Fan B."/>
            <person name="Jiang Y."/>
            <person name="Adhikari A."/>
            <person name="Zheng C.-J."/>
            <person name="Schuster L."/>
            <person name="Cowan T.M."/>
            <person name="Smanski M.J."/>
            <person name="Chevrette M.G."/>
            <person name="De Carvalho L.P.S."/>
            <person name="Shen B."/>
        </authorList>
    </citation>
    <scope>NUCLEOTIDE SEQUENCE [LARGE SCALE GENOMIC DNA]</scope>
    <source>
        <strain evidence="11 12">NPDC020295</strain>
    </source>
</reference>
<keyword evidence="5" id="KW-0547">Nucleotide-binding</keyword>
<evidence type="ECO:0000256" key="5">
    <source>
        <dbReference type="ARBA" id="ARBA00022741"/>
    </source>
</evidence>
<comment type="similarity">
    <text evidence="1">Belongs to the folylpolyglutamate synthase family.</text>
</comment>
<evidence type="ECO:0000256" key="8">
    <source>
        <dbReference type="ARBA" id="ARBA00030592"/>
    </source>
</evidence>
<evidence type="ECO:0000256" key="1">
    <source>
        <dbReference type="ARBA" id="ARBA00008276"/>
    </source>
</evidence>
<keyword evidence="3 11" id="KW-0436">Ligase</keyword>
<keyword evidence="7" id="KW-0460">Magnesium</keyword>
<dbReference type="SUPFAM" id="SSF53623">
    <property type="entry name" value="MurD-like peptide ligases, catalytic domain"/>
    <property type="match status" value="1"/>
</dbReference>
<evidence type="ECO:0000256" key="9">
    <source>
        <dbReference type="ARBA" id="ARBA00047493"/>
    </source>
</evidence>
<dbReference type="Gene3D" id="3.40.1190.10">
    <property type="entry name" value="Mur-like, catalytic domain"/>
    <property type="match status" value="1"/>
</dbReference>
<keyword evidence="6" id="KW-0067">ATP-binding</keyword>
<dbReference type="Proteomes" id="UP001611397">
    <property type="component" value="Unassembled WGS sequence"/>
</dbReference>
<evidence type="ECO:0000256" key="4">
    <source>
        <dbReference type="ARBA" id="ARBA00022723"/>
    </source>
</evidence>
<keyword evidence="12" id="KW-1185">Reference proteome</keyword>
<dbReference type="InterPro" id="IPR036615">
    <property type="entry name" value="Mur_ligase_C_dom_sf"/>
</dbReference>
<dbReference type="InterPro" id="IPR001645">
    <property type="entry name" value="Folylpolyglutamate_synth"/>
</dbReference>
<dbReference type="PANTHER" id="PTHR11136">
    <property type="entry name" value="FOLYLPOLYGLUTAMATE SYNTHASE-RELATED"/>
    <property type="match status" value="1"/>
</dbReference>
<sequence length="458" mass="48372">MSGGVIRPVDYSDCADVLAQVQKNPHGLPRRVRQANVPRLLDALGRPEQGLRGMLVVGTNGKGSTCAFAVSAVAAAGVHVGSMPSPHLQELRERIRIDGVPVTRAEYTAAFAEVWQAIERHRLPVLAQGIYAATAAVHLRRAGIGLAVAEASIGGSRAAAAELGLDVKVVTGIGLDHTRLLGTSLTQITQAKVAAAKDGDHVVLGRLAPEAATAAEQVLKERTGLSVWRMDHEIRYTARAAGHGDDGGPTTLVDVFTPRAVHRDLPCPLSGTHQHHNLALAIAAMDSMAERGHIPAPDAERLRARLAATRWPGRLELVAHARLNDWTGSVLMDGATNPQGVATVAPQILRQARADGRSRPPVLVFAAMDDKDAPGMLAPLPAHWPLVLTRTDAPHAASCVTLHRQLSPHRQGPCLSAENTMTALHRAAELTGPGGLIIVLGSLRLVGETRTALALEPV</sequence>
<dbReference type="Gene3D" id="3.90.190.20">
    <property type="entry name" value="Mur ligase, C-terminal domain"/>
    <property type="match status" value="1"/>
</dbReference>
<evidence type="ECO:0000256" key="7">
    <source>
        <dbReference type="ARBA" id="ARBA00022842"/>
    </source>
</evidence>
<dbReference type="Pfam" id="PF02875">
    <property type="entry name" value="Mur_ligase_C"/>
    <property type="match status" value="1"/>
</dbReference>
<dbReference type="EC" id="6.3.2.17" evidence="2"/>
<dbReference type="GO" id="GO:0016874">
    <property type="term" value="F:ligase activity"/>
    <property type="evidence" value="ECO:0007669"/>
    <property type="project" value="UniProtKB-KW"/>
</dbReference>
<name>A0ABW7VRP0_STROI</name>
<comment type="catalytic activity">
    <reaction evidence="9">
        <text>(6S)-5,6,7,8-tetrahydrofolyl-(gamma-L-Glu)(n) + L-glutamate + ATP = (6S)-5,6,7,8-tetrahydrofolyl-(gamma-L-Glu)(n+1) + ADP + phosphate + H(+)</text>
        <dbReference type="Rhea" id="RHEA:10580"/>
        <dbReference type="Rhea" id="RHEA-COMP:14738"/>
        <dbReference type="Rhea" id="RHEA-COMP:14740"/>
        <dbReference type="ChEBI" id="CHEBI:15378"/>
        <dbReference type="ChEBI" id="CHEBI:29985"/>
        <dbReference type="ChEBI" id="CHEBI:30616"/>
        <dbReference type="ChEBI" id="CHEBI:43474"/>
        <dbReference type="ChEBI" id="CHEBI:141005"/>
        <dbReference type="ChEBI" id="CHEBI:456216"/>
        <dbReference type="EC" id="6.3.2.17"/>
    </reaction>
</comment>
<protein>
    <recommendedName>
        <fullName evidence="2">tetrahydrofolate synthase</fullName>
        <ecNumber evidence="2">6.3.2.17</ecNumber>
    </recommendedName>
    <alternativeName>
        <fullName evidence="8">Tetrahydrofolylpolyglutamate synthase</fullName>
    </alternativeName>
</protein>
<feature type="domain" description="Mur ligase C-terminal" evidence="10">
    <location>
        <begin position="313"/>
        <end position="442"/>
    </location>
</feature>
<evidence type="ECO:0000313" key="11">
    <source>
        <dbReference type="EMBL" id="MFI2162766.1"/>
    </source>
</evidence>
<organism evidence="11 12">
    <name type="scientific">Streptomyces olivaceoviridis</name>
    <name type="common">Streptomyces corchorusii</name>
    <dbReference type="NCBI Taxonomy" id="1921"/>
    <lineage>
        <taxon>Bacteria</taxon>
        <taxon>Bacillati</taxon>
        <taxon>Actinomycetota</taxon>
        <taxon>Actinomycetes</taxon>
        <taxon>Kitasatosporales</taxon>
        <taxon>Streptomycetaceae</taxon>
        <taxon>Streptomyces</taxon>
    </lineage>
</organism>
<evidence type="ECO:0000256" key="2">
    <source>
        <dbReference type="ARBA" id="ARBA00013025"/>
    </source>
</evidence>
<dbReference type="NCBIfam" id="TIGR01499">
    <property type="entry name" value="folC"/>
    <property type="match status" value="1"/>
</dbReference>
<dbReference type="InterPro" id="IPR004101">
    <property type="entry name" value="Mur_ligase_C"/>
</dbReference>
<dbReference type="RefSeq" id="WP_341846325.1">
    <property type="nucleotide sequence ID" value="NZ_JBIRWM010000045.1"/>
</dbReference>
<comment type="caution">
    <text evidence="11">The sequence shown here is derived from an EMBL/GenBank/DDBJ whole genome shotgun (WGS) entry which is preliminary data.</text>
</comment>
<dbReference type="EMBL" id="JBIRWM010000045">
    <property type="protein sequence ID" value="MFI2162766.1"/>
    <property type="molecule type" value="Genomic_DNA"/>
</dbReference>
<evidence type="ECO:0000256" key="3">
    <source>
        <dbReference type="ARBA" id="ARBA00022598"/>
    </source>
</evidence>
<accession>A0ABW7VRP0</accession>
<evidence type="ECO:0000259" key="10">
    <source>
        <dbReference type="Pfam" id="PF02875"/>
    </source>
</evidence>
<keyword evidence="4" id="KW-0479">Metal-binding</keyword>